<keyword evidence="7" id="KW-0411">Iron-sulfur</keyword>
<dbReference type="InterPro" id="IPR000192">
    <property type="entry name" value="Aminotrans_V_dom"/>
</dbReference>
<protein>
    <recommendedName>
        <fullName evidence="3">cysteine desulfurase</fullName>
        <ecNumber evidence="3">2.8.1.7</ecNumber>
    </recommendedName>
</protein>
<dbReference type="InterPro" id="IPR020578">
    <property type="entry name" value="Aminotrans_V_PyrdxlP_BS"/>
</dbReference>
<evidence type="ECO:0000256" key="6">
    <source>
        <dbReference type="ARBA" id="ARBA00023004"/>
    </source>
</evidence>
<evidence type="ECO:0000256" key="7">
    <source>
        <dbReference type="ARBA" id="ARBA00023014"/>
    </source>
</evidence>
<dbReference type="PANTHER" id="PTHR11601:SF34">
    <property type="entry name" value="CYSTEINE DESULFURASE"/>
    <property type="match status" value="1"/>
</dbReference>
<comment type="caution">
    <text evidence="11">The sequence shown here is derived from an EMBL/GenBank/DDBJ whole genome shotgun (WGS) entry which is preliminary data.</text>
</comment>
<evidence type="ECO:0000313" key="12">
    <source>
        <dbReference type="Proteomes" id="UP000029868"/>
    </source>
</evidence>
<dbReference type="EMBL" id="JQEC01000016">
    <property type="protein sequence ID" value="KGJ94844.1"/>
    <property type="molecule type" value="Genomic_DNA"/>
</dbReference>
<dbReference type="Gene3D" id="3.90.1150.10">
    <property type="entry name" value="Aspartate Aminotransferase, domain 1"/>
    <property type="match status" value="1"/>
</dbReference>
<dbReference type="PATRIC" id="fig|28229.3.peg.1694"/>
<dbReference type="SMART" id="SM00450">
    <property type="entry name" value="RHOD"/>
    <property type="match status" value="1"/>
</dbReference>
<dbReference type="EC" id="2.8.1.7" evidence="3"/>
<evidence type="ECO:0000256" key="5">
    <source>
        <dbReference type="ARBA" id="ARBA00022898"/>
    </source>
</evidence>
<dbReference type="InterPro" id="IPR015421">
    <property type="entry name" value="PyrdxlP-dep_Trfase_major"/>
</dbReference>
<dbReference type="OrthoDB" id="9808002at2"/>
<dbReference type="InterPro" id="IPR036873">
    <property type="entry name" value="Rhodanese-like_dom_sf"/>
</dbReference>
<dbReference type="SUPFAM" id="SSF56281">
    <property type="entry name" value="Metallo-hydrolase/oxidoreductase"/>
    <property type="match status" value="1"/>
</dbReference>
<dbReference type="Gene3D" id="3.60.15.10">
    <property type="entry name" value="Ribonuclease Z/Hydroxyacylglutathione hydrolase-like"/>
    <property type="match status" value="1"/>
</dbReference>
<sequence>MTNLPTDANQPLSLIYLDANATTQVLPQAAAAALSTMETLFGNPSSSHVTGLQAKQIMDKTRQQAKQIVGADSGKIIFTSGATEGIQTAILSALINAKKNLNNTISNGKDYCLLYGATEHKAVPESLKHWNEILEINAEVKEIPVDELGQLDMDFIAKEVPNALMICTMAVNNETGVYQNINLLDKTIRANNPNTAWMVDCVQALGKTSLNLNQTSIDYAPFSGHKLYAPKGIGFMYVKENAPFTAFIAGGGQESGLRSGTENLPGLAALSVIFSMLLGESESSFAPVETLELFRQQIVSALTKAFPEIVFNNSFEHSVATTINFAIPGFSSKEIMDLFDAANIRVSSGSACSSKVTRSFVLDAMGLPAWQSESAIRMSFGPAMTQTQIDIACNRIASAAQALLQSCLTLDLNSTDTMDSHNINDKAELDGLVQFKVGGSCSWLYVDKKSNSAVFIDPLPEVSNRLQTLLTCRGLKLVAVIDSHGHADHESCRTSIAKEFLAQQQADTLGWPDNTPTINIHGNQYQYISLGKKWLIKVPTPGHTDDSISLILCEPVQASTDNLVVHYAFCGDLILMDSLGRTNFSTSSAPDMYTSLQLLKSLIGNDSLICPSHDYNNEFTTSISAEMSRNSLLTQVIENSINSKEFSIQKYIMDKRIIDESGSEIMCGALIGDCDKKPVREYDSASLAEAMKHSNTIKLIDIREPHEYVLQHDESFAENVPLTRLVQFVQEHQQDKQTQFVLVCRSGSRSHLAAQALSRLGFDQVGHLKGGYALHQY</sequence>
<name>A0A099KVR9_COLPS</name>
<dbReference type="GO" id="GO:0016787">
    <property type="term" value="F:hydrolase activity"/>
    <property type="evidence" value="ECO:0007669"/>
    <property type="project" value="UniProtKB-KW"/>
</dbReference>
<comment type="cofactor">
    <cofactor evidence="1 9">
        <name>pyridoxal 5'-phosphate</name>
        <dbReference type="ChEBI" id="CHEBI:597326"/>
    </cofactor>
</comment>
<evidence type="ECO:0000259" key="10">
    <source>
        <dbReference type="PROSITE" id="PS50206"/>
    </source>
</evidence>
<dbReference type="Gene3D" id="3.40.640.10">
    <property type="entry name" value="Type I PLP-dependent aspartate aminotransferase-like (Major domain)"/>
    <property type="match status" value="1"/>
</dbReference>
<keyword evidence="5" id="KW-0663">Pyridoxal phosphate</keyword>
<evidence type="ECO:0000256" key="1">
    <source>
        <dbReference type="ARBA" id="ARBA00001933"/>
    </source>
</evidence>
<dbReference type="Gene3D" id="3.40.250.10">
    <property type="entry name" value="Rhodanese-like domain"/>
    <property type="match status" value="1"/>
</dbReference>
<keyword evidence="4" id="KW-0479">Metal-binding</keyword>
<dbReference type="RefSeq" id="WP_033081761.1">
    <property type="nucleotide sequence ID" value="NZ_JQEC01000016.1"/>
</dbReference>
<comment type="similarity">
    <text evidence="2">Belongs to the class-V pyridoxal-phosphate-dependent aminotransferase family. NifS/IscS subfamily.</text>
</comment>
<organism evidence="11 12">
    <name type="scientific">Colwellia psychrerythraea</name>
    <name type="common">Vibrio psychroerythus</name>
    <dbReference type="NCBI Taxonomy" id="28229"/>
    <lineage>
        <taxon>Bacteria</taxon>
        <taxon>Pseudomonadati</taxon>
        <taxon>Pseudomonadota</taxon>
        <taxon>Gammaproteobacteria</taxon>
        <taxon>Alteromonadales</taxon>
        <taxon>Colwelliaceae</taxon>
        <taxon>Colwellia</taxon>
    </lineage>
</organism>
<dbReference type="AlphaFoldDB" id="A0A099KVR9"/>
<dbReference type="Pfam" id="PF00266">
    <property type="entry name" value="Aminotran_5"/>
    <property type="match status" value="1"/>
</dbReference>
<evidence type="ECO:0000256" key="8">
    <source>
        <dbReference type="ARBA" id="ARBA00050776"/>
    </source>
</evidence>
<keyword evidence="11" id="KW-0808">Transferase</keyword>
<gene>
    <name evidence="11" type="ORF">GAB14E_2078</name>
</gene>
<feature type="domain" description="Rhodanese" evidence="10">
    <location>
        <begin position="693"/>
        <end position="777"/>
    </location>
</feature>
<dbReference type="Pfam" id="PF00581">
    <property type="entry name" value="Rhodanese"/>
    <property type="match status" value="1"/>
</dbReference>
<dbReference type="Gene3D" id="1.10.260.50">
    <property type="match status" value="1"/>
</dbReference>
<keyword evidence="6" id="KW-0408">Iron</keyword>
<dbReference type="PROSITE" id="PS00595">
    <property type="entry name" value="AA_TRANSFER_CLASS_5"/>
    <property type="match status" value="1"/>
</dbReference>
<evidence type="ECO:0000256" key="2">
    <source>
        <dbReference type="ARBA" id="ARBA00006490"/>
    </source>
</evidence>
<dbReference type="InterPro" id="IPR001279">
    <property type="entry name" value="Metallo-B-lactamas"/>
</dbReference>
<evidence type="ECO:0000313" key="11">
    <source>
        <dbReference type="EMBL" id="KGJ94844.1"/>
    </source>
</evidence>
<evidence type="ECO:0000256" key="4">
    <source>
        <dbReference type="ARBA" id="ARBA00022723"/>
    </source>
</evidence>
<dbReference type="Proteomes" id="UP000029868">
    <property type="component" value="Unassembled WGS sequence"/>
</dbReference>
<keyword evidence="11" id="KW-0378">Hydrolase</keyword>
<dbReference type="SUPFAM" id="SSF52821">
    <property type="entry name" value="Rhodanese/Cell cycle control phosphatase"/>
    <property type="match status" value="1"/>
</dbReference>
<dbReference type="SMART" id="SM00849">
    <property type="entry name" value="Lactamase_B"/>
    <property type="match status" value="1"/>
</dbReference>
<dbReference type="PROSITE" id="PS50206">
    <property type="entry name" value="RHODANESE_3"/>
    <property type="match status" value="1"/>
</dbReference>
<dbReference type="InterPro" id="IPR001763">
    <property type="entry name" value="Rhodanese-like_dom"/>
</dbReference>
<dbReference type="CDD" id="cd00158">
    <property type="entry name" value="RHOD"/>
    <property type="match status" value="1"/>
</dbReference>
<dbReference type="GO" id="GO:0046872">
    <property type="term" value="F:metal ion binding"/>
    <property type="evidence" value="ECO:0007669"/>
    <property type="project" value="UniProtKB-KW"/>
</dbReference>
<proteinExistence type="inferred from homology"/>
<dbReference type="GO" id="GO:0031071">
    <property type="term" value="F:cysteine desulfurase activity"/>
    <property type="evidence" value="ECO:0007669"/>
    <property type="project" value="UniProtKB-EC"/>
</dbReference>
<comment type="catalytic activity">
    <reaction evidence="8">
        <text>(sulfur carrier)-H + L-cysteine = (sulfur carrier)-SH + L-alanine</text>
        <dbReference type="Rhea" id="RHEA:43892"/>
        <dbReference type="Rhea" id="RHEA-COMP:14737"/>
        <dbReference type="Rhea" id="RHEA-COMP:14739"/>
        <dbReference type="ChEBI" id="CHEBI:29917"/>
        <dbReference type="ChEBI" id="CHEBI:35235"/>
        <dbReference type="ChEBI" id="CHEBI:57972"/>
        <dbReference type="ChEBI" id="CHEBI:64428"/>
        <dbReference type="EC" id="2.8.1.7"/>
    </reaction>
</comment>
<dbReference type="InterPro" id="IPR036866">
    <property type="entry name" value="RibonucZ/Hydroxyglut_hydro"/>
</dbReference>
<dbReference type="SUPFAM" id="SSF53383">
    <property type="entry name" value="PLP-dependent transferases"/>
    <property type="match status" value="1"/>
</dbReference>
<evidence type="ECO:0000256" key="3">
    <source>
        <dbReference type="ARBA" id="ARBA00012239"/>
    </source>
</evidence>
<dbReference type="InterPro" id="IPR015424">
    <property type="entry name" value="PyrdxlP-dep_Trfase"/>
</dbReference>
<evidence type="ECO:0000256" key="9">
    <source>
        <dbReference type="RuleBase" id="RU004504"/>
    </source>
</evidence>
<accession>A0A099KVR9</accession>
<dbReference type="PANTHER" id="PTHR11601">
    <property type="entry name" value="CYSTEINE DESULFURYLASE FAMILY MEMBER"/>
    <property type="match status" value="1"/>
</dbReference>
<dbReference type="GO" id="GO:0051536">
    <property type="term" value="F:iron-sulfur cluster binding"/>
    <property type="evidence" value="ECO:0007669"/>
    <property type="project" value="UniProtKB-KW"/>
</dbReference>
<dbReference type="InterPro" id="IPR015422">
    <property type="entry name" value="PyrdxlP-dep_Trfase_small"/>
</dbReference>
<reference evidence="11 12" key="1">
    <citation type="submission" date="2014-08" db="EMBL/GenBank/DDBJ databases">
        <title>Genomic and Phenotypic Diversity of Colwellia psychrerythraea strains from Disparate Marine Basins.</title>
        <authorList>
            <person name="Techtmann S.M."/>
            <person name="Stelling S.C."/>
            <person name="Utturkar S.M."/>
            <person name="Alshibli N."/>
            <person name="Harris A."/>
            <person name="Brown S.D."/>
            <person name="Hazen T.C."/>
        </authorList>
    </citation>
    <scope>NUCLEOTIDE SEQUENCE [LARGE SCALE GENOMIC DNA]</scope>
    <source>
        <strain evidence="11 12">GAB14E</strain>
    </source>
</reference>